<dbReference type="Proteomes" id="UP000014074">
    <property type="component" value="Unassembled WGS sequence"/>
</dbReference>
<keyword evidence="1" id="KW-0489">Methyltransferase</keyword>
<dbReference type="Gene3D" id="3.40.50.150">
    <property type="entry name" value="Vaccinia Virus protein VP39"/>
    <property type="match status" value="1"/>
</dbReference>
<proteinExistence type="predicted"/>
<evidence type="ECO:0000259" key="4">
    <source>
        <dbReference type="Pfam" id="PF04921"/>
    </source>
</evidence>
<dbReference type="SUPFAM" id="SSF53335">
    <property type="entry name" value="S-adenosyl-L-methionine-dependent methyltransferases"/>
    <property type="match status" value="1"/>
</dbReference>
<reference evidence="6" key="1">
    <citation type="journal article" date="2013" name="Genome Announc.">
        <title>Draft genome sequence of the ascomycete Phaeoacremonium aleophilum strain UCR-PA7, a causal agent of the esca disease complex in grapevines.</title>
        <authorList>
            <person name="Blanco-Ulate B."/>
            <person name="Rolshausen P."/>
            <person name="Cantu D."/>
        </authorList>
    </citation>
    <scope>NUCLEOTIDE SEQUENCE [LARGE SCALE GENOMIC DNA]</scope>
    <source>
        <strain evidence="6">UCR-PA7</strain>
    </source>
</reference>
<accession>R8BX74</accession>
<sequence>MIIIAISMLLNPISSDLRTKTQTSPPCTVKSSGQLDFSDPATVMQLTKTLLKIDFRLKIELPDDRLCPPVPNRHNYILWLKALLDSASYNEPGGKLSGLDIGTGASCIYPLLGCTQRPWYFIATDVDIKSLSYARRNVGLNGLQDRIRIVPRQLTDSLIPLDELKIESIDFCMINPPFYVSEDELLSSAKKKIRPPNSACTGAPVEMVCDGGEVAFVSRMLDESLILKERVRWYTSMFGKVSSLEVLLEKLREKGIDNFAVTEFVQGNKTRRWAVGWSFGSMRPAQDVARGMKAVAWRKVLPAPVEAEILVRPVKGNIGKLADKLQEVIGALELISWEWDKERLRGIGRAKENVWGRAWRRKKLQKKPSNEDEQPSEPSREEIEACAFGFTTQERLSTNTVGLVALSDFRKRRAEVLEQQEREAREAHLSGANTPDRSQTATPNNISDVGEGERQAKKKKKKARALVSFGDDEEDGESEASIGPAKTGKSKVKIDVSREGSTEAGTGSDKEKKTGSKITANSSVGIVPRALTKAALRREAAEREALRKEFLVLQAAVKATEIAIPFVFYDGTNIPGGVARVKKGDFIWVFLDKSRKVGAELGVGGEKHANVRREWARVGVDDLMLVRGTMIIPHHYEFYFFIMNKTLGPGNQPLFDYSAEAPASKEAIEDPGSAPIDPLSTASKGGIQHTVDINSLEGASDDPTFTKVVDRRWYERNKHIYPASVWQDFDPEKDYRTEVRRDPGGNTFFFSK</sequence>
<dbReference type="PANTHER" id="PTHR13393:SF0">
    <property type="entry name" value="RNA N6-ADENOSINE-METHYLTRANSFERASE METTL16"/>
    <property type="match status" value="1"/>
</dbReference>
<dbReference type="eggNOG" id="KOG2912">
    <property type="taxonomic scope" value="Eukaryota"/>
</dbReference>
<dbReference type="Pfam" id="PF04921">
    <property type="entry name" value="XAP5"/>
    <property type="match status" value="1"/>
</dbReference>
<dbReference type="AlphaFoldDB" id="R8BX74"/>
<keyword evidence="6" id="KW-1185">Reference proteome</keyword>
<name>R8BX74_PHAM7</name>
<evidence type="ECO:0000256" key="2">
    <source>
        <dbReference type="ARBA" id="ARBA00022679"/>
    </source>
</evidence>
<evidence type="ECO:0000313" key="6">
    <source>
        <dbReference type="Proteomes" id="UP000014074"/>
    </source>
</evidence>
<evidence type="ECO:0000256" key="3">
    <source>
        <dbReference type="SAM" id="MobiDB-lite"/>
    </source>
</evidence>
<dbReference type="RefSeq" id="XP_007911479.1">
    <property type="nucleotide sequence ID" value="XM_007913288.1"/>
</dbReference>
<feature type="region of interest" description="Disordered" evidence="3">
    <location>
        <begin position="417"/>
        <end position="517"/>
    </location>
</feature>
<dbReference type="PANTHER" id="PTHR13393">
    <property type="entry name" value="SAM-DEPENDENT METHYLTRANSFERASE"/>
    <property type="match status" value="1"/>
</dbReference>
<dbReference type="HOGENOM" id="CLU_414467_0_0_1"/>
<protein>
    <submittedName>
        <fullName evidence="5">Putative duf890 domain-containing protein</fullName>
    </submittedName>
</protein>
<evidence type="ECO:0000313" key="5">
    <source>
        <dbReference type="EMBL" id="EOO03937.1"/>
    </source>
</evidence>
<dbReference type="Pfam" id="PF05971">
    <property type="entry name" value="Methyltransf_10"/>
    <property type="match status" value="1"/>
</dbReference>
<organism evidence="5 6">
    <name type="scientific">Phaeoacremonium minimum (strain UCR-PA7)</name>
    <name type="common">Esca disease fungus</name>
    <name type="synonym">Togninia minima</name>
    <dbReference type="NCBI Taxonomy" id="1286976"/>
    <lineage>
        <taxon>Eukaryota</taxon>
        <taxon>Fungi</taxon>
        <taxon>Dikarya</taxon>
        <taxon>Ascomycota</taxon>
        <taxon>Pezizomycotina</taxon>
        <taxon>Sordariomycetes</taxon>
        <taxon>Sordariomycetidae</taxon>
        <taxon>Togniniales</taxon>
        <taxon>Togniniaceae</taxon>
        <taxon>Phaeoacremonium</taxon>
    </lineage>
</organism>
<gene>
    <name evidence="5" type="ORF">UCRPA7_694</name>
</gene>
<keyword evidence="2" id="KW-0808">Transferase</keyword>
<dbReference type="GeneID" id="19327648"/>
<dbReference type="EMBL" id="KB932812">
    <property type="protein sequence ID" value="EOO03937.1"/>
    <property type="molecule type" value="Genomic_DNA"/>
</dbReference>
<dbReference type="InterPro" id="IPR048337">
    <property type="entry name" value="FAM50A/XAP5_C"/>
</dbReference>
<evidence type="ECO:0000256" key="1">
    <source>
        <dbReference type="ARBA" id="ARBA00022603"/>
    </source>
</evidence>
<feature type="compositionally biased region" description="Basic and acidic residues" evidence="3">
    <location>
        <begin position="417"/>
        <end position="428"/>
    </location>
</feature>
<feature type="compositionally biased region" description="Basic and acidic residues" evidence="3">
    <location>
        <begin position="492"/>
        <end position="501"/>
    </location>
</feature>
<dbReference type="eggNOG" id="KOG2894">
    <property type="taxonomic scope" value="Eukaryota"/>
</dbReference>
<feature type="compositionally biased region" description="Polar residues" evidence="3">
    <location>
        <begin position="431"/>
        <end position="447"/>
    </location>
</feature>
<dbReference type="GO" id="GO:0008168">
    <property type="term" value="F:methyltransferase activity"/>
    <property type="evidence" value="ECO:0007669"/>
    <property type="project" value="UniProtKB-KW"/>
</dbReference>
<dbReference type="GO" id="GO:0070475">
    <property type="term" value="P:rRNA base methylation"/>
    <property type="evidence" value="ECO:0007669"/>
    <property type="project" value="TreeGrafter"/>
</dbReference>
<dbReference type="GO" id="GO:0005634">
    <property type="term" value="C:nucleus"/>
    <property type="evidence" value="ECO:0007669"/>
    <property type="project" value="TreeGrafter"/>
</dbReference>
<dbReference type="InterPro" id="IPR029063">
    <property type="entry name" value="SAM-dependent_MTases_sf"/>
</dbReference>
<dbReference type="InterPro" id="IPR010286">
    <property type="entry name" value="METTL16/RlmF"/>
</dbReference>
<dbReference type="OrthoDB" id="514248at2759"/>
<dbReference type="KEGG" id="tmn:UCRPA7_694"/>
<feature type="domain" description="FAM50A/XAP5 C-terminal" evidence="4">
    <location>
        <begin position="560"/>
        <end position="739"/>
    </location>
</feature>